<evidence type="ECO:0000259" key="1">
    <source>
        <dbReference type="PROSITE" id="PS50943"/>
    </source>
</evidence>
<dbReference type="InterPro" id="IPR010982">
    <property type="entry name" value="Lambda_DNA-bd_dom_sf"/>
</dbReference>
<dbReference type="Gene3D" id="1.10.260.40">
    <property type="entry name" value="lambda repressor-like DNA-binding domains"/>
    <property type="match status" value="1"/>
</dbReference>
<name>A0A5D8QH98_9THEO</name>
<dbReference type="RefSeq" id="WP_149544193.1">
    <property type="nucleotide sequence ID" value="NZ_VTPS01000001.1"/>
</dbReference>
<sequence>MKALELKLARMRKRLSQQDMADAIGKSLVSYSKKERGEVKFTPEEITIVSAKLGLTMEQTNDIFFDNNLPFRKSEDEASPQLP</sequence>
<dbReference type="Pfam" id="PF01381">
    <property type="entry name" value="HTH_3"/>
    <property type="match status" value="1"/>
</dbReference>
<dbReference type="AlphaFoldDB" id="A0A5D8QH98"/>
<dbReference type="SMART" id="SM00530">
    <property type="entry name" value="HTH_XRE"/>
    <property type="match status" value="1"/>
</dbReference>
<dbReference type="InterPro" id="IPR001387">
    <property type="entry name" value="Cro/C1-type_HTH"/>
</dbReference>
<dbReference type="EMBL" id="VTPS01000001">
    <property type="protein sequence ID" value="TZE83574.1"/>
    <property type="molecule type" value="Genomic_DNA"/>
</dbReference>
<comment type="caution">
    <text evidence="2">The sequence shown here is derived from an EMBL/GenBank/DDBJ whole genome shotgun (WGS) entry which is preliminary data.</text>
</comment>
<feature type="domain" description="HTH cro/C1-type" evidence="1">
    <location>
        <begin position="6"/>
        <end position="60"/>
    </location>
</feature>
<accession>A0A5D8QH98</accession>
<protein>
    <submittedName>
        <fullName evidence="2">Helix-turn-helix transcriptional regulator</fullName>
    </submittedName>
</protein>
<dbReference type="SUPFAM" id="SSF47413">
    <property type="entry name" value="lambda repressor-like DNA-binding domains"/>
    <property type="match status" value="1"/>
</dbReference>
<keyword evidence="3" id="KW-1185">Reference proteome</keyword>
<gene>
    <name evidence="2" type="ORF">FWJ32_01470</name>
</gene>
<dbReference type="PROSITE" id="PS50943">
    <property type="entry name" value="HTH_CROC1"/>
    <property type="match status" value="1"/>
</dbReference>
<evidence type="ECO:0000313" key="2">
    <source>
        <dbReference type="EMBL" id="TZE83574.1"/>
    </source>
</evidence>
<evidence type="ECO:0000313" key="3">
    <source>
        <dbReference type="Proteomes" id="UP000322976"/>
    </source>
</evidence>
<organism evidence="2 3">
    <name type="scientific">Calorimonas adulescens</name>
    <dbReference type="NCBI Taxonomy" id="2606906"/>
    <lineage>
        <taxon>Bacteria</taxon>
        <taxon>Bacillati</taxon>
        <taxon>Bacillota</taxon>
        <taxon>Clostridia</taxon>
        <taxon>Thermoanaerobacterales</taxon>
        <taxon>Thermoanaerobacteraceae</taxon>
        <taxon>Calorimonas</taxon>
    </lineage>
</organism>
<dbReference type="GO" id="GO:0003677">
    <property type="term" value="F:DNA binding"/>
    <property type="evidence" value="ECO:0007669"/>
    <property type="project" value="InterPro"/>
</dbReference>
<proteinExistence type="predicted"/>
<reference evidence="2 3" key="1">
    <citation type="submission" date="2019-08" db="EMBL/GenBank/DDBJ databases">
        <title>Calorimonas adulescens gen. nov., sp. nov., an anaerobic thermophilic bacterium from Sakhalin hot spring.</title>
        <authorList>
            <person name="Khomyakova M.A."/>
            <person name="Merkel A.Y."/>
            <person name="Novikov A."/>
            <person name="Bonch-Osmolovskaya E.A."/>
            <person name="Slobodkin A.I."/>
        </authorList>
    </citation>
    <scope>NUCLEOTIDE SEQUENCE [LARGE SCALE GENOMIC DNA]</scope>
    <source>
        <strain evidence="2 3">A05MB</strain>
    </source>
</reference>
<dbReference type="Proteomes" id="UP000322976">
    <property type="component" value="Unassembled WGS sequence"/>
</dbReference>
<dbReference type="CDD" id="cd00093">
    <property type="entry name" value="HTH_XRE"/>
    <property type="match status" value="1"/>
</dbReference>